<comment type="caution">
    <text evidence="8">The sequence shown here is derived from an EMBL/GenBank/DDBJ whole genome shotgun (WGS) entry which is preliminary data.</text>
</comment>
<feature type="domain" description="C2H2-type" evidence="7">
    <location>
        <begin position="94"/>
        <end position="121"/>
    </location>
</feature>
<evidence type="ECO:0000259" key="7">
    <source>
        <dbReference type="PROSITE" id="PS50157"/>
    </source>
</evidence>
<dbReference type="PANTHER" id="PTHR14003:SF20">
    <property type="entry name" value="FINGER DOMAIN PROTEIN, PUTATIVE (AFU_ORTHOLOGUE AFUA_4G10380)-RELATED"/>
    <property type="match status" value="1"/>
</dbReference>
<dbReference type="PROSITE" id="PS00028">
    <property type="entry name" value="ZINC_FINGER_C2H2_1"/>
    <property type="match status" value="2"/>
</dbReference>
<dbReference type="GO" id="GO:0000978">
    <property type="term" value="F:RNA polymerase II cis-regulatory region sequence-specific DNA binding"/>
    <property type="evidence" value="ECO:0007669"/>
    <property type="project" value="TreeGrafter"/>
</dbReference>
<evidence type="ECO:0000256" key="4">
    <source>
        <dbReference type="ARBA" id="ARBA00022833"/>
    </source>
</evidence>
<keyword evidence="9" id="KW-1185">Reference proteome</keyword>
<gene>
    <name evidence="8" type="ORF">DFH07DRAFT_49145</name>
</gene>
<dbReference type="Pfam" id="PF00096">
    <property type="entry name" value="zf-C2H2"/>
    <property type="match status" value="2"/>
</dbReference>
<proteinExistence type="predicted"/>
<evidence type="ECO:0000256" key="3">
    <source>
        <dbReference type="ARBA" id="ARBA00022771"/>
    </source>
</evidence>
<dbReference type="AlphaFoldDB" id="A0AAD7IFJ9"/>
<evidence type="ECO:0000313" key="8">
    <source>
        <dbReference type="EMBL" id="KAJ7741948.1"/>
    </source>
</evidence>
<keyword evidence="3 5" id="KW-0863">Zinc-finger</keyword>
<feature type="compositionally biased region" description="Pro residues" evidence="6">
    <location>
        <begin position="57"/>
        <end position="67"/>
    </location>
</feature>
<dbReference type="Proteomes" id="UP001215280">
    <property type="component" value="Unassembled WGS sequence"/>
</dbReference>
<dbReference type="GO" id="GO:0005667">
    <property type="term" value="C:transcription regulator complex"/>
    <property type="evidence" value="ECO:0007669"/>
    <property type="project" value="TreeGrafter"/>
</dbReference>
<name>A0AAD7IFJ9_9AGAR</name>
<dbReference type="GO" id="GO:0000981">
    <property type="term" value="F:DNA-binding transcription factor activity, RNA polymerase II-specific"/>
    <property type="evidence" value="ECO:0007669"/>
    <property type="project" value="TreeGrafter"/>
</dbReference>
<accession>A0AAD7IFJ9</accession>
<evidence type="ECO:0000256" key="5">
    <source>
        <dbReference type="PROSITE-ProRule" id="PRU00042"/>
    </source>
</evidence>
<feature type="compositionally biased region" description="Basic and acidic residues" evidence="6">
    <location>
        <begin position="210"/>
        <end position="224"/>
    </location>
</feature>
<keyword evidence="1" id="KW-0479">Metal-binding</keyword>
<evidence type="ECO:0000256" key="6">
    <source>
        <dbReference type="SAM" id="MobiDB-lite"/>
    </source>
</evidence>
<feature type="region of interest" description="Disordered" evidence="6">
    <location>
        <begin position="196"/>
        <end position="224"/>
    </location>
</feature>
<dbReference type="Gene3D" id="3.30.160.60">
    <property type="entry name" value="Classic Zinc Finger"/>
    <property type="match status" value="2"/>
</dbReference>
<feature type="region of interest" description="Disordered" evidence="6">
    <location>
        <begin position="29"/>
        <end position="72"/>
    </location>
</feature>
<dbReference type="SUPFAM" id="SSF57667">
    <property type="entry name" value="beta-beta-alpha zinc fingers"/>
    <property type="match status" value="1"/>
</dbReference>
<dbReference type="EMBL" id="JARJLG010000120">
    <property type="protein sequence ID" value="KAJ7741948.1"/>
    <property type="molecule type" value="Genomic_DNA"/>
</dbReference>
<organism evidence="8 9">
    <name type="scientific">Mycena maculata</name>
    <dbReference type="NCBI Taxonomy" id="230809"/>
    <lineage>
        <taxon>Eukaryota</taxon>
        <taxon>Fungi</taxon>
        <taxon>Dikarya</taxon>
        <taxon>Basidiomycota</taxon>
        <taxon>Agaricomycotina</taxon>
        <taxon>Agaricomycetes</taxon>
        <taxon>Agaricomycetidae</taxon>
        <taxon>Agaricales</taxon>
        <taxon>Marasmiineae</taxon>
        <taxon>Mycenaceae</taxon>
        <taxon>Mycena</taxon>
    </lineage>
</organism>
<evidence type="ECO:0000313" key="9">
    <source>
        <dbReference type="Proteomes" id="UP001215280"/>
    </source>
</evidence>
<dbReference type="InterPro" id="IPR036236">
    <property type="entry name" value="Znf_C2H2_sf"/>
</dbReference>
<feature type="compositionally biased region" description="Low complexity" evidence="6">
    <location>
        <begin position="45"/>
        <end position="56"/>
    </location>
</feature>
<evidence type="ECO:0000256" key="1">
    <source>
        <dbReference type="ARBA" id="ARBA00022723"/>
    </source>
</evidence>
<dbReference type="PROSITE" id="PS50157">
    <property type="entry name" value="ZINC_FINGER_C2H2_2"/>
    <property type="match status" value="2"/>
</dbReference>
<dbReference type="GO" id="GO:0031519">
    <property type="term" value="C:PcG protein complex"/>
    <property type="evidence" value="ECO:0007669"/>
    <property type="project" value="TreeGrafter"/>
</dbReference>
<keyword evidence="4" id="KW-0862">Zinc</keyword>
<protein>
    <recommendedName>
        <fullName evidence="7">C2H2-type domain-containing protein</fullName>
    </recommendedName>
</protein>
<dbReference type="GO" id="GO:0008270">
    <property type="term" value="F:zinc ion binding"/>
    <property type="evidence" value="ECO:0007669"/>
    <property type="project" value="UniProtKB-KW"/>
</dbReference>
<sequence length="280" mass="30835">MTRKPTRHQINIIRRILFPLPQTSTYSVSYAGTGPPLSFNGSEGSAPSSPRLSPSPEYDPSPPPPSLEPFLSHAPLDEARHRKSGSPKLPPKMHPCHICFKQFPRPSGLKTHMNSHTNTRPYTCGFHNCSKTFSVRSNAKRHYRTHGGTAPPPGAAPAFSVNFEEPNIAPSQPQPPPAALSRAPYRVRFLEPNRLARTRTGGPNPAQSDIELREGQGQGNDHDHEYKQTDYDFADVQPTTTTATYYQNSWNAYAPGALSCACAHQSPHLLSMHSRLGQSN</sequence>
<dbReference type="PANTHER" id="PTHR14003">
    <property type="entry name" value="TRANSCRIPTIONAL REPRESSOR PROTEIN YY"/>
    <property type="match status" value="1"/>
</dbReference>
<feature type="domain" description="C2H2-type" evidence="7">
    <location>
        <begin position="122"/>
        <end position="151"/>
    </location>
</feature>
<dbReference type="SMART" id="SM00355">
    <property type="entry name" value="ZnF_C2H2"/>
    <property type="match status" value="2"/>
</dbReference>
<dbReference type="GO" id="GO:0000785">
    <property type="term" value="C:chromatin"/>
    <property type="evidence" value="ECO:0007669"/>
    <property type="project" value="TreeGrafter"/>
</dbReference>
<keyword evidence="2" id="KW-0677">Repeat</keyword>
<reference evidence="8" key="1">
    <citation type="submission" date="2023-03" db="EMBL/GenBank/DDBJ databases">
        <title>Massive genome expansion in bonnet fungi (Mycena s.s.) driven by repeated elements and novel gene families across ecological guilds.</title>
        <authorList>
            <consortium name="Lawrence Berkeley National Laboratory"/>
            <person name="Harder C.B."/>
            <person name="Miyauchi S."/>
            <person name="Viragh M."/>
            <person name="Kuo A."/>
            <person name="Thoen E."/>
            <person name="Andreopoulos B."/>
            <person name="Lu D."/>
            <person name="Skrede I."/>
            <person name="Drula E."/>
            <person name="Henrissat B."/>
            <person name="Morin E."/>
            <person name="Kohler A."/>
            <person name="Barry K."/>
            <person name="LaButti K."/>
            <person name="Morin E."/>
            <person name="Salamov A."/>
            <person name="Lipzen A."/>
            <person name="Mereny Z."/>
            <person name="Hegedus B."/>
            <person name="Baldrian P."/>
            <person name="Stursova M."/>
            <person name="Weitz H."/>
            <person name="Taylor A."/>
            <person name="Grigoriev I.V."/>
            <person name="Nagy L.G."/>
            <person name="Martin F."/>
            <person name="Kauserud H."/>
        </authorList>
    </citation>
    <scope>NUCLEOTIDE SEQUENCE</scope>
    <source>
        <strain evidence="8">CBHHK188m</strain>
    </source>
</reference>
<evidence type="ECO:0000256" key="2">
    <source>
        <dbReference type="ARBA" id="ARBA00022737"/>
    </source>
</evidence>
<dbReference type="InterPro" id="IPR013087">
    <property type="entry name" value="Znf_C2H2_type"/>
</dbReference>